<dbReference type="InterPro" id="IPR049442">
    <property type="entry name" value="Thi_PPkinase-like_C"/>
</dbReference>
<evidence type="ECO:0000256" key="5">
    <source>
        <dbReference type="NCBIfam" id="TIGR01378"/>
    </source>
</evidence>
<dbReference type="InterPro" id="IPR007371">
    <property type="entry name" value="TPK_catalytic"/>
</dbReference>
<keyword evidence="1" id="KW-0808">Transferase</keyword>
<dbReference type="PANTHER" id="PTHR41299">
    <property type="entry name" value="THIAMINE PYROPHOSPHOKINASE"/>
    <property type="match status" value="1"/>
</dbReference>
<dbReference type="GO" id="GO:0009229">
    <property type="term" value="P:thiamine diphosphate biosynthetic process"/>
    <property type="evidence" value="ECO:0007669"/>
    <property type="project" value="InterPro"/>
</dbReference>
<dbReference type="InterPro" id="IPR006282">
    <property type="entry name" value="Thi_PPkinase"/>
</dbReference>
<evidence type="ECO:0000259" key="6">
    <source>
        <dbReference type="Pfam" id="PF04263"/>
    </source>
</evidence>
<evidence type="ECO:0000256" key="3">
    <source>
        <dbReference type="ARBA" id="ARBA00022777"/>
    </source>
</evidence>
<dbReference type="RefSeq" id="WP_102951470.1">
    <property type="nucleotide sequence ID" value="NZ_CP024847.1"/>
</dbReference>
<gene>
    <name evidence="8" type="ORF">CUN60_07635</name>
</gene>
<dbReference type="GO" id="GO:0005524">
    <property type="term" value="F:ATP binding"/>
    <property type="evidence" value="ECO:0007669"/>
    <property type="project" value="UniProtKB-KW"/>
</dbReference>
<dbReference type="Pfam" id="PF04263">
    <property type="entry name" value="TPK_catalytic"/>
    <property type="match status" value="1"/>
</dbReference>
<evidence type="ECO:0000313" key="9">
    <source>
        <dbReference type="Proteomes" id="UP000236655"/>
    </source>
</evidence>
<feature type="domain" description="Thiamin pyrophosphokinase catalytic" evidence="6">
    <location>
        <begin position="36"/>
        <end position="137"/>
    </location>
</feature>
<dbReference type="InterPro" id="IPR036759">
    <property type="entry name" value="TPK_catalytic_sf"/>
</dbReference>
<evidence type="ECO:0000259" key="7">
    <source>
        <dbReference type="Pfam" id="PF21275"/>
    </source>
</evidence>
<evidence type="ECO:0000313" key="8">
    <source>
        <dbReference type="EMBL" id="AUR52174.1"/>
    </source>
</evidence>
<evidence type="ECO:0000256" key="2">
    <source>
        <dbReference type="ARBA" id="ARBA00022741"/>
    </source>
</evidence>
<keyword evidence="3 8" id="KW-0418">Kinase</keyword>
<dbReference type="GO" id="GO:0016301">
    <property type="term" value="F:kinase activity"/>
    <property type="evidence" value="ECO:0007669"/>
    <property type="project" value="UniProtKB-KW"/>
</dbReference>
<evidence type="ECO:0000256" key="4">
    <source>
        <dbReference type="ARBA" id="ARBA00022840"/>
    </source>
</evidence>
<dbReference type="EMBL" id="CP024847">
    <property type="protein sequence ID" value="AUR52174.1"/>
    <property type="molecule type" value="Genomic_DNA"/>
</dbReference>
<reference evidence="9" key="1">
    <citation type="submission" date="2017-11" db="EMBL/GenBank/DDBJ databases">
        <authorList>
            <person name="Chan K.G."/>
            <person name="Lee L.S."/>
        </authorList>
    </citation>
    <scope>NUCLEOTIDE SEQUENCE [LARGE SCALE GENOMIC DNA]</scope>
    <source>
        <strain evidence="9">DSM 100970</strain>
    </source>
</reference>
<dbReference type="NCBIfam" id="TIGR01378">
    <property type="entry name" value="thi_PPkinase"/>
    <property type="match status" value="1"/>
</dbReference>
<dbReference type="OrthoDB" id="1132102at2"/>
<keyword evidence="4" id="KW-0067">ATP-binding</keyword>
<sequence>MRNQTAIDLEYFLPNYENHIAIVANGQFPEKAEIISLLRKSRAIIACDGAIHNLTKSKIIADYVIGDGDSANEISDKIVKNPYIYIADQNSNDLTKAFNHACDNFPESTIIIFAANGLREDHSIANFGLLFEFGRKHDSIAMVSDYGIFNICQSGISIFNVVAGQQISLFSLKSTTQISCPELKWPLANFCFKHLYSGTLNQASGNQITIDTTDNVILYRAYEIKIS</sequence>
<dbReference type="CDD" id="cd07995">
    <property type="entry name" value="TPK"/>
    <property type="match status" value="1"/>
</dbReference>
<dbReference type="EC" id="2.7.6.2" evidence="5"/>
<dbReference type="KEGG" id="nba:CUN60_07635"/>
<feature type="domain" description="Thiamin pyrophosphokinase-like substrate-binding" evidence="7">
    <location>
        <begin position="147"/>
        <end position="219"/>
    </location>
</feature>
<accession>A0A2I7N6T3</accession>
<keyword evidence="9" id="KW-1185">Reference proteome</keyword>
<dbReference type="AlphaFoldDB" id="A0A2I7N6T3"/>
<dbReference type="Pfam" id="PF21275">
    <property type="entry name" value="Thi_PPkinase_C"/>
    <property type="match status" value="1"/>
</dbReference>
<protein>
    <recommendedName>
        <fullName evidence="5">Thiamine diphosphokinase</fullName>
        <ecNumber evidence="5">2.7.6.2</ecNumber>
    </recommendedName>
</protein>
<dbReference type="Gene3D" id="3.40.50.10240">
    <property type="entry name" value="Thiamin pyrophosphokinase, catalytic domain"/>
    <property type="match status" value="1"/>
</dbReference>
<dbReference type="GO" id="GO:0004788">
    <property type="term" value="F:thiamine diphosphokinase activity"/>
    <property type="evidence" value="ECO:0007669"/>
    <property type="project" value="UniProtKB-UniRule"/>
</dbReference>
<organism evidence="8 9">
    <name type="scientific">Aquella oligotrophica</name>
    <dbReference type="NCBI Taxonomy" id="2067065"/>
    <lineage>
        <taxon>Bacteria</taxon>
        <taxon>Pseudomonadati</taxon>
        <taxon>Pseudomonadota</taxon>
        <taxon>Betaproteobacteria</taxon>
        <taxon>Neisseriales</taxon>
        <taxon>Neisseriaceae</taxon>
        <taxon>Aquella</taxon>
    </lineage>
</organism>
<dbReference type="PANTHER" id="PTHR41299:SF1">
    <property type="entry name" value="THIAMINE PYROPHOSPHOKINASE"/>
    <property type="match status" value="1"/>
</dbReference>
<keyword evidence="2" id="KW-0547">Nucleotide-binding</keyword>
<evidence type="ECO:0000256" key="1">
    <source>
        <dbReference type="ARBA" id="ARBA00022679"/>
    </source>
</evidence>
<dbReference type="Proteomes" id="UP000236655">
    <property type="component" value="Chromosome"/>
</dbReference>
<dbReference type="InterPro" id="IPR053149">
    <property type="entry name" value="TPK"/>
</dbReference>
<dbReference type="SUPFAM" id="SSF63999">
    <property type="entry name" value="Thiamin pyrophosphokinase, catalytic domain"/>
    <property type="match status" value="1"/>
</dbReference>
<dbReference type="GO" id="GO:0006772">
    <property type="term" value="P:thiamine metabolic process"/>
    <property type="evidence" value="ECO:0007669"/>
    <property type="project" value="UniProtKB-UniRule"/>
</dbReference>
<proteinExistence type="predicted"/>
<name>A0A2I7N6T3_9NEIS</name>